<dbReference type="Proteomes" id="UP000476310">
    <property type="component" value="Unassembled WGS sequence"/>
</dbReference>
<evidence type="ECO:0000313" key="2">
    <source>
        <dbReference type="Proteomes" id="UP000476310"/>
    </source>
</evidence>
<dbReference type="RefSeq" id="WP_164424447.1">
    <property type="nucleotide sequence ID" value="NZ_JAAIKT010000004.1"/>
</dbReference>
<evidence type="ECO:0000313" key="1">
    <source>
        <dbReference type="EMBL" id="NEW69933.1"/>
    </source>
</evidence>
<gene>
    <name evidence="1" type="ORF">G4H13_05800</name>
</gene>
<dbReference type="EMBL" id="JAAIKT010000004">
    <property type="protein sequence ID" value="NEW69933.1"/>
    <property type="molecule type" value="Genomic_DNA"/>
</dbReference>
<sequence>MVFNLVATGLSVVALLVTLFSAVSQAGLQRRSNQLPAYVDLLADFRSVEFHDRYWFVTQRLLAEHDPALGLSGLPDDVRRQVYDIVYYYQNIAVLRLADIVDDEMVALLRIRVIKVWDAVAPFVFREREIMGTGGRYLLRGLEDFAHDARRMPHDIIDRLMHVSRTQRTWQRRRAVLRRRAALRQLTAARIPPSAAE</sequence>
<name>A0A6G4A999_9ACTN</name>
<protein>
    <recommendedName>
        <fullName evidence="3">DUF4760 domain-containing protein</fullName>
    </recommendedName>
</protein>
<dbReference type="Pfam" id="PF15956">
    <property type="entry name" value="DUF4760"/>
    <property type="match status" value="1"/>
</dbReference>
<dbReference type="AlphaFoldDB" id="A0A6G4A999"/>
<organism evidence="1 2">
    <name type="scientific">Streptomyces rhizosphaericus</name>
    <dbReference type="NCBI Taxonomy" id="114699"/>
    <lineage>
        <taxon>Bacteria</taxon>
        <taxon>Bacillati</taxon>
        <taxon>Actinomycetota</taxon>
        <taxon>Actinomycetes</taxon>
        <taxon>Kitasatosporales</taxon>
        <taxon>Streptomycetaceae</taxon>
        <taxon>Streptomyces</taxon>
        <taxon>Streptomyces violaceusniger group</taxon>
    </lineage>
</organism>
<reference evidence="1" key="1">
    <citation type="submission" date="2020-02" db="EMBL/GenBank/DDBJ databases">
        <title>A new Streptomyces sp. for controlling soil-borne diseases.</title>
        <authorList>
            <person name="Li X."/>
            <person name="Tian Y."/>
            <person name="Gao K."/>
        </authorList>
    </citation>
    <scope>NUCLEOTIDE SEQUENCE [LARGE SCALE GENOMIC DNA]</scope>
    <source>
        <strain evidence="1">0250</strain>
    </source>
</reference>
<proteinExistence type="predicted"/>
<comment type="caution">
    <text evidence="1">The sequence shown here is derived from an EMBL/GenBank/DDBJ whole genome shotgun (WGS) entry which is preliminary data.</text>
</comment>
<keyword evidence="2" id="KW-1185">Reference proteome</keyword>
<accession>A0A6G4A999</accession>
<evidence type="ECO:0008006" key="3">
    <source>
        <dbReference type="Google" id="ProtNLM"/>
    </source>
</evidence>
<dbReference type="InterPro" id="IPR031876">
    <property type="entry name" value="DUF4760"/>
</dbReference>